<feature type="coiled-coil region" evidence="5">
    <location>
        <begin position="613"/>
        <end position="665"/>
    </location>
</feature>
<gene>
    <name evidence="9" type="primary">SUN2</name>
    <name evidence="9" type="ORF">H4219_000263</name>
</gene>
<dbReference type="Proteomes" id="UP001150538">
    <property type="component" value="Unassembled WGS sequence"/>
</dbReference>
<feature type="region of interest" description="Disordered" evidence="6">
    <location>
        <begin position="295"/>
        <end position="344"/>
    </location>
</feature>
<feature type="region of interest" description="Disordered" evidence="6">
    <location>
        <begin position="58"/>
        <end position="157"/>
    </location>
</feature>
<evidence type="ECO:0000313" key="9">
    <source>
        <dbReference type="EMBL" id="KAJ1921917.1"/>
    </source>
</evidence>
<dbReference type="AlphaFoldDB" id="A0A9W8AB23"/>
<keyword evidence="10" id="KW-1185">Reference proteome</keyword>
<dbReference type="InterPro" id="IPR012919">
    <property type="entry name" value="SUN_dom"/>
</dbReference>
<sequence>MVKTPRKAGTKHISPASDTFNKENIHLLRNTSVNIATAFQLANITSETISPNTQISPQMLRRGGEFSPTSGGYPDAQDPALRSPLLDLENSTSRTQRVRSISKRNPIPGQLGNSADIHKTRPLSYSGESDNLYNIDPESNHGRHLGSPQNPGHPSQIPLIQRKWEGIWVNTPNWVNKKANAHTRYKETHLDASDQQGEFYTPSGQINSTNGVNNEEDNQQNDHGNSSHESESEENESNDGDGDSDNQESAKTRGNVQTPYSLRSRISTPSRFSYGPGFKPIEEGSRSIYRAVSPQSTRIDGPGAFPATAKRYSTRRRRQTAPALETPTGRVSQEYSRGSNAKDDLIDLNSEPFNGEDLSLENLSNHPYINRGEGVVGSGVKSLAAELGLENEHFGAPTHTTYSDQYSSYDSEGPGDSDLDSRIGLGGKTWWVIRKKSRRALGSVAEKTTFCFFVIYFMFKEFVGLIAQGLMYILLRFLWRPFLRVLGLSRSHRAERNGSGQQRRGKASVTTSIFVAVLCLGIAFNSRLFFSLSGHAAAHMKSMVGSVIDHIGHSNQNVDFEPISKAQEALLRSSGADDLVFEHIKKIENTLEHLINKLLHIDKHHSKEQVQILADLQKLKDEKETLAKSIERQTTQKIEKIESSLKGLEQNSKLQRDAIDSANKKLVLTERSLNDGEASSAKISQKIETLMRDFDAFRNNLSSHKWGNPKSISELEDAISLIKLDIQRLSDQGLHSGDNESITKLVNQAIDDRLSQIYTKNRGPGHVSKGDADISEIHAFIQEALSRFNSDRLGLLDYAQLSAGASIIPTLTSETFRPQPNKFLGKLLSKVGLIGSYAKPPKTILDPDTRLGQCWAMAGSKGQIGIRLSKRLKVTGFALEHVAENVAIDIRSAPKDIEVLGYLIPDNDDQASNLKHVAGDLVTLGRFTYKPSSDQPLQLIPLLPEAEEQLRTASIRSVVLRINTNWGHPSNTCIYRFRVHAQQN</sequence>
<reference evidence="9" key="1">
    <citation type="submission" date="2022-07" db="EMBL/GenBank/DDBJ databases">
        <title>Phylogenomic reconstructions and comparative analyses of Kickxellomycotina fungi.</title>
        <authorList>
            <person name="Reynolds N.K."/>
            <person name="Stajich J.E."/>
            <person name="Barry K."/>
            <person name="Grigoriev I.V."/>
            <person name="Crous P."/>
            <person name="Smith M.E."/>
        </authorList>
    </citation>
    <scope>NUCLEOTIDE SEQUENCE</scope>
    <source>
        <strain evidence="9">NBRC 100468</strain>
    </source>
</reference>
<dbReference type="Gene3D" id="2.60.120.260">
    <property type="entry name" value="Galactose-binding domain-like"/>
    <property type="match status" value="1"/>
</dbReference>
<evidence type="ECO:0000256" key="5">
    <source>
        <dbReference type="SAM" id="Coils"/>
    </source>
</evidence>
<feature type="region of interest" description="Disordered" evidence="6">
    <location>
        <begin position="192"/>
        <end position="279"/>
    </location>
</feature>
<keyword evidence="4 7" id="KW-0472">Membrane</keyword>
<feature type="domain" description="SUN" evidence="8">
    <location>
        <begin position="804"/>
        <end position="984"/>
    </location>
</feature>
<dbReference type="Pfam" id="PF07738">
    <property type="entry name" value="Sad1_UNC"/>
    <property type="match status" value="1"/>
</dbReference>
<evidence type="ECO:0000256" key="1">
    <source>
        <dbReference type="ARBA" id="ARBA00004370"/>
    </source>
</evidence>
<evidence type="ECO:0000256" key="6">
    <source>
        <dbReference type="SAM" id="MobiDB-lite"/>
    </source>
</evidence>
<comment type="caution">
    <text evidence="9">The sequence shown here is derived from an EMBL/GenBank/DDBJ whole genome shotgun (WGS) entry which is preliminary data.</text>
</comment>
<evidence type="ECO:0000256" key="7">
    <source>
        <dbReference type="SAM" id="Phobius"/>
    </source>
</evidence>
<dbReference type="OrthoDB" id="342281at2759"/>
<feature type="compositionally biased region" description="Acidic residues" evidence="6">
    <location>
        <begin position="231"/>
        <end position="246"/>
    </location>
</feature>
<dbReference type="GO" id="GO:0034993">
    <property type="term" value="C:meiotic nuclear membrane microtubule tethering complex"/>
    <property type="evidence" value="ECO:0007669"/>
    <property type="project" value="TreeGrafter"/>
</dbReference>
<name>A0A9W8AB23_9FUNG</name>
<evidence type="ECO:0000256" key="3">
    <source>
        <dbReference type="ARBA" id="ARBA00022989"/>
    </source>
</evidence>
<feature type="compositionally biased region" description="Polar residues" evidence="6">
    <location>
        <begin position="193"/>
        <end position="213"/>
    </location>
</feature>
<dbReference type="PANTHER" id="PTHR12911">
    <property type="entry name" value="SAD1/UNC-84-LIKE PROTEIN-RELATED"/>
    <property type="match status" value="1"/>
</dbReference>
<proteinExistence type="predicted"/>
<protein>
    <submittedName>
        <fullName evidence="9">Sad1 and UNC84 domain-containing protein</fullName>
    </submittedName>
</protein>
<evidence type="ECO:0000259" key="8">
    <source>
        <dbReference type="PROSITE" id="PS51469"/>
    </source>
</evidence>
<dbReference type="EMBL" id="JANBPU010000002">
    <property type="protein sequence ID" value="KAJ1921917.1"/>
    <property type="molecule type" value="Genomic_DNA"/>
</dbReference>
<keyword evidence="3 7" id="KW-1133">Transmembrane helix</keyword>
<dbReference type="PANTHER" id="PTHR12911:SF8">
    <property type="entry name" value="KLAROID PROTEIN-RELATED"/>
    <property type="match status" value="1"/>
</dbReference>
<evidence type="ECO:0000313" key="10">
    <source>
        <dbReference type="Proteomes" id="UP001150538"/>
    </source>
</evidence>
<comment type="subcellular location">
    <subcellularLocation>
        <location evidence="1">Membrane</location>
    </subcellularLocation>
</comment>
<keyword evidence="2 7" id="KW-0812">Transmembrane</keyword>
<feature type="compositionally biased region" description="Low complexity" evidence="6">
    <location>
        <begin position="402"/>
        <end position="411"/>
    </location>
</feature>
<dbReference type="PROSITE" id="PS51469">
    <property type="entry name" value="SUN"/>
    <property type="match status" value="1"/>
</dbReference>
<organism evidence="9 10">
    <name type="scientific">Mycoemilia scoparia</name>
    <dbReference type="NCBI Taxonomy" id="417184"/>
    <lineage>
        <taxon>Eukaryota</taxon>
        <taxon>Fungi</taxon>
        <taxon>Fungi incertae sedis</taxon>
        <taxon>Zoopagomycota</taxon>
        <taxon>Kickxellomycotina</taxon>
        <taxon>Kickxellomycetes</taxon>
        <taxon>Kickxellales</taxon>
        <taxon>Kickxellaceae</taxon>
        <taxon>Mycoemilia</taxon>
    </lineage>
</organism>
<evidence type="ECO:0000256" key="2">
    <source>
        <dbReference type="ARBA" id="ARBA00022692"/>
    </source>
</evidence>
<dbReference type="GO" id="GO:0043495">
    <property type="term" value="F:protein-membrane adaptor activity"/>
    <property type="evidence" value="ECO:0007669"/>
    <property type="project" value="TreeGrafter"/>
</dbReference>
<evidence type="ECO:0000256" key="4">
    <source>
        <dbReference type="ARBA" id="ARBA00023136"/>
    </source>
</evidence>
<keyword evidence="5" id="KW-0175">Coiled coil</keyword>
<feature type="transmembrane region" description="Helical" evidence="7">
    <location>
        <begin position="507"/>
        <end position="524"/>
    </location>
</feature>
<accession>A0A9W8AB23</accession>
<feature type="compositionally biased region" description="Polar residues" evidence="6">
    <location>
        <begin position="329"/>
        <end position="339"/>
    </location>
</feature>
<feature type="region of interest" description="Disordered" evidence="6">
    <location>
        <begin position="396"/>
        <end position="415"/>
    </location>
</feature>
<dbReference type="InterPro" id="IPR045119">
    <property type="entry name" value="SUN1-5"/>
</dbReference>
<feature type="compositionally biased region" description="Polar residues" evidence="6">
    <location>
        <begin position="247"/>
        <end position="271"/>
    </location>
</feature>